<evidence type="ECO:0000313" key="2">
    <source>
        <dbReference type="Proteomes" id="UP000470384"/>
    </source>
</evidence>
<sequence>MTECCEKACACKQDIRVPIYDEKNPQRLLGYLVNPPETTHRTLKFALRPQVPPYNYLRDPIPHIGMSTYDPAMRIRIVEFCKHFSAPEGASWVCPVSVRTSATMEDLREVDCFRFPGEDEDEAEFRHLKV</sequence>
<keyword evidence="2" id="KW-1185">Reference proteome</keyword>
<proteinExistence type="predicted"/>
<dbReference type="AlphaFoldDB" id="A0A845Q7S3"/>
<gene>
    <name evidence="1" type="ORF">GTQ45_01900</name>
</gene>
<comment type="caution">
    <text evidence="1">The sequence shown here is derived from an EMBL/GenBank/DDBJ whole genome shotgun (WGS) entry which is preliminary data.</text>
</comment>
<accession>A0A845Q7S3</accession>
<name>A0A845Q7S3_9HYPH</name>
<reference evidence="1 2" key="1">
    <citation type="journal article" date="2016" name="Int. J. Syst. Evol. Microbiol.">
        <title>Pyruvatibacter mobilis gen. nov., sp. nov., a marine bacterium from the culture broth of Picochlorum sp. 122.</title>
        <authorList>
            <person name="Wang G."/>
            <person name="Tang M."/>
            <person name="Wu H."/>
            <person name="Dai S."/>
            <person name="Li T."/>
            <person name="Chen C."/>
            <person name="He H."/>
            <person name="Fan J."/>
            <person name="Xiang W."/>
            <person name="Li X."/>
        </authorList>
    </citation>
    <scope>NUCLEOTIDE SEQUENCE [LARGE SCALE GENOMIC DNA]</scope>
    <source>
        <strain evidence="1 2">GYP-11</strain>
    </source>
</reference>
<dbReference type="GeneID" id="300653463"/>
<evidence type="ECO:0000313" key="1">
    <source>
        <dbReference type="EMBL" id="NBG94484.1"/>
    </source>
</evidence>
<organism evidence="1 2">
    <name type="scientific">Pyruvatibacter mobilis</name>
    <dbReference type="NCBI Taxonomy" id="1712261"/>
    <lineage>
        <taxon>Bacteria</taxon>
        <taxon>Pseudomonadati</taxon>
        <taxon>Pseudomonadota</taxon>
        <taxon>Alphaproteobacteria</taxon>
        <taxon>Hyphomicrobiales</taxon>
        <taxon>Parvibaculaceae</taxon>
        <taxon>Pyruvatibacter</taxon>
    </lineage>
</organism>
<protein>
    <submittedName>
        <fullName evidence="1">Uncharacterized protein</fullName>
    </submittedName>
</protein>
<dbReference type="RefSeq" id="WP_160586573.1">
    <property type="nucleotide sequence ID" value="NZ_BMHN01000001.1"/>
</dbReference>
<dbReference type="Proteomes" id="UP000470384">
    <property type="component" value="Unassembled WGS sequence"/>
</dbReference>
<dbReference type="EMBL" id="WXYQ01000001">
    <property type="protein sequence ID" value="NBG94484.1"/>
    <property type="molecule type" value="Genomic_DNA"/>
</dbReference>